<evidence type="ECO:0000256" key="13">
    <source>
        <dbReference type="PIRSR" id="PIRSR602717-51"/>
    </source>
</evidence>
<dbReference type="Pfam" id="PF01853">
    <property type="entry name" value="MOZ_SAS"/>
    <property type="match status" value="1"/>
</dbReference>
<evidence type="ECO:0000256" key="9">
    <source>
        <dbReference type="ARBA" id="ARBA00023015"/>
    </source>
</evidence>
<keyword evidence="12" id="KW-0012">Acyltransferase</keyword>
<dbReference type="EC" id="2.3.1.48" evidence="3"/>
<evidence type="ECO:0000256" key="3">
    <source>
        <dbReference type="ARBA" id="ARBA00013184"/>
    </source>
</evidence>
<evidence type="ECO:0000256" key="1">
    <source>
        <dbReference type="ARBA" id="ARBA00004123"/>
    </source>
</evidence>
<keyword evidence="10" id="KW-0804">Transcription</keyword>
<dbReference type="InterPro" id="IPR036388">
    <property type="entry name" value="WH-like_DNA-bd_sf"/>
</dbReference>
<dbReference type="AlphaFoldDB" id="A0A4P6XFV6"/>
<evidence type="ECO:0000256" key="11">
    <source>
        <dbReference type="ARBA" id="ARBA00023242"/>
    </source>
</evidence>
<evidence type="ECO:0000256" key="4">
    <source>
        <dbReference type="ARBA" id="ARBA00022679"/>
    </source>
</evidence>
<dbReference type="GO" id="GO:0008270">
    <property type="term" value="F:zinc ion binding"/>
    <property type="evidence" value="ECO:0007669"/>
    <property type="project" value="UniProtKB-KW"/>
</dbReference>
<reference evidence="16" key="1">
    <citation type="submission" date="2019-03" db="EMBL/GenBank/DDBJ databases">
        <title>Snf2 controls pulcherriminic acid biosynthesis and connects pigmentation and antifungal activity of the yeast Metschnikowia pulcherrima.</title>
        <authorList>
            <person name="Gore-Lloyd D."/>
            <person name="Sumann I."/>
            <person name="Brachmann A.O."/>
            <person name="Schneeberger K."/>
            <person name="Ortiz-Merino R.A."/>
            <person name="Moreno-Beltran M."/>
            <person name="Schlaefli M."/>
            <person name="Kirner P."/>
            <person name="Santos Kron A."/>
            <person name="Wolfe K.H."/>
            <person name="Piel J."/>
            <person name="Ahrens C.H."/>
            <person name="Henk D."/>
            <person name="Freimoser F.M."/>
        </authorList>
    </citation>
    <scope>NUCLEOTIDE SEQUENCE [LARGE SCALE GENOMIC DNA]</scope>
    <source>
        <strain evidence="16">APC 1.2</strain>
    </source>
</reference>
<keyword evidence="4 15" id="KW-0808">Transferase</keyword>
<dbReference type="SUPFAM" id="SSF55729">
    <property type="entry name" value="Acyl-CoA N-acyltransferases (Nat)"/>
    <property type="match status" value="1"/>
</dbReference>
<dbReference type="PROSITE" id="PS51726">
    <property type="entry name" value="MYST_HAT"/>
    <property type="match status" value="1"/>
</dbReference>
<evidence type="ECO:0000256" key="12">
    <source>
        <dbReference type="ARBA" id="ARBA00023315"/>
    </source>
</evidence>
<dbReference type="Gene3D" id="3.40.630.30">
    <property type="match status" value="1"/>
</dbReference>
<dbReference type="GO" id="GO:0005634">
    <property type="term" value="C:nucleus"/>
    <property type="evidence" value="ECO:0007669"/>
    <property type="project" value="UniProtKB-SubCell"/>
</dbReference>
<dbReference type="InterPro" id="IPR016181">
    <property type="entry name" value="Acyl_CoA_acyltransferase"/>
</dbReference>
<name>A0A4P6XFV6_9ASCO</name>
<evidence type="ECO:0000256" key="6">
    <source>
        <dbReference type="ARBA" id="ARBA00022771"/>
    </source>
</evidence>
<evidence type="ECO:0000256" key="10">
    <source>
        <dbReference type="ARBA" id="ARBA00023163"/>
    </source>
</evidence>
<dbReference type="PANTHER" id="PTHR10615:SF219">
    <property type="entry name" value="HISTONE ACETYLTRANSFERASE KAT5"/>
    <property type="match status" value="1"/>
</dbReference>
<evidence type="ECO:0000256" key="7">
    <source>
        <dbReference type="ARBA" id="ARBA00022833"/>
    </source>
</evidence>
<dbReference type="GO" id="GO:0035267">
    <property type="term" value="C:NuA4 histone acetyltransferase complex"/>
    <property type="evidence" value="ECO:0007669"/>
    <property type="project" value="TreeGrafter"/>
</dbReference>
<dbReference type="PANTHER" id="PTHR10615">
    <property type="entry name" value="HISTONE ACETYLTRANSFERASE"/>
    <property type="match status" value="1"/>
</dbReference>
<gene>
    <name evidence="15" type="primary">MPUL0A08890</name>
    <name evidence="15" type="ORF">METSCH_A08890</name>
</gene>
<keyword evidence="9" id="KW-0805">Transcription regulation</keyword>
<evidence type="ECO:0000256" key="5">
    <source>
        <dbReference type="ARBA" id="ARBA00022723"/>
    </source>
</evidence>
<organism evidence="15 16">
    <name type="scientific">Metschnikowia aff. pulcherrima</name>
    <dbReference type="NCBI Taxonomy" id="2163413"/>
    <lineage>
        <taxon>Eukaryota</taxon>
        <taxon>Fungi</taxon>
        <taxon>Dikarya</taxon>
        <taxon>Ascomycota</taxon>
        <taxon>Saccharomycotina</taxon>
        <taxon>Pichiomycetes</taxon>
        <taxon>Metschnikowiaceae</taxon>
        <taxon>Metschnikowia</taxon>
    </lineage>
</organism>
<feature type="active site" description="Proton donor/acceptor" evidence="13">
    <location>
        <position position="237"/>
    </location>
</feature>
<dbReference type="InterPro" id="IPR002717">
    <property type="entry name" value="HAT_MYST-type"/>
</dbReference>
<sequence>MHENSGGGALLPSAHGLAEYGRLESRNIDHVVFGEHVFETWYGNSAYFQNQGDDKLGIDQDALSRRRGVLPVKPGIWLSHLYVCDACFKYTSNKDMMAAHRHVCVMKKRFPPVGKLVYYEKKAPYLIKKVRGFRHRLFCQNLALFGKLFLDDKLVFYNVEAFDFYVLYGLENGPHSKENLRPMGFFSKEVNSYESDNNLACICIFPPFQRRGLGSLLIEFSYALARVTPGQLHLGPEFPLLPFGKKLYLRFWARRLAFIVMNEYKSESFVTLKALADKTGFRKEDVLMALEYMGVLQRGTGKAEATLLVLNIREWCANSGVDWRVLGTMLDQECLLI</sequence>
<dbReference type="GO" id="GO:0046972">
    <property type="term" value="F:histone H4K16 acetyltransferase activity"/>
    <property type="evidence" value="ECO:0007669"/>
    <property type="project" value="TreeGrafter"/>
</dbReference>
<comment type="similarity">
    <text evidence="2">Belongs to the MYST (SAS/MOZ) family.</text>
</comment>
<dbReference type="GO" id="GO:0006355">
    <property type="term" value="P:regulation of DNA-templated transcription"/>
    <property type="evidence" value="ECO:0007669"/>
    <property type="project" value="InterPro"/>
</dbReference>
<dbReference type="Gene3D" id="3.30.60.60">
    <property type="entry name" value="N-acetyl transferase-like"/>
    <property type="match status" value="1"/>
</dbReference>
<keyword evidence="11" id="KW-0539">Nucleus</keyword>
<dbReference type="InterPro" id="IPR050603">
    <property type="entry name" value="MYST_HAT"/>
</dbReference>
<dbReference type="EMBL" id="CP034456">
    <property type="protein sequence ID" value="QBM86252.1"/>
    <property type="molecule type" value="Genomic_DNA"/>
</dbReference>
<feature type="domain" description="MYST-type HAT" evidence="14">
    <location>
        <begin position="23"/>
        <end position="317"/>
    </location>
</feature>
<keyword evidence="16" id="KW-1185">Reference proteome</keyword>
<keyword evidence="7" id="KW-0862">Zinc</keyword>
<evidence type="ECO:0000256" key="2">
    <source>
        <dbReference type="ARBA" id="ARBA00010107"/>
    </source>
</evidence>
<evidence type="ECO:0000313" key="15">
    <source>
        <dbReference type="EMBL" id="QBM86252.1"/>
    </source>
</evidence>
<keyword evidence="6" id="KW-0863">Zinc-finger</keyword>
<protein>
    <recommendedName>
        <fullName evidence="3">histone acetyltransferase</fullName>
        <ecNumber evidence="3">2.3.1.48</ecNumber>
    </recommendedName>
</protein>
<comment type="subcellular location">
    <subcellularLocation>
        <location evidence="1">Nucleus</location>
    </subcellularLocation>
</comment>
<keyword evidence="8" id="KW-0007">Acetylation</keyword>
<dbReference type="Gene3D" id="1.10.10.10">
    <property type="entry name" value="Winged helix-like DNA-binding domain superfamily/Winged helix DNA-binding domain"/>
    <property type="match status" value="1"/>
</dbReference>
<keyword evidence="5" id="KW-0479">Metal-binding</keyword>
<dbReference type="STRING" id="2163413.A0A4P6XFV6"/>
<evidence type="ECO:0000313" key="16">
    <source>
        <dbReference type="Proteomes" id="UP000292447"/>
    </source>
</evidence>
<proteinExistence type="inferred from homology"/>
<evidence type="ECO:0000259" key="14">
    <source>
        <dbReference type="PROSITE" id="PS51726"/>
    </source>
</evidence>
<evidence type="ECO:0000256" key="8">
    <source>
        <dbReference type="ARBA" id="ARBA00022990"/>
    </source>
</evidence>
<accession>A0A4P6XFV6</accession>
<dbReference type="Proteomes" id="UP000292447">
    <property type="component" value="Chromosome I"/>
</dbReference>